<dbReference type="Proteomes" id="UP001164539">
    <property type="component" value="Chromosome 12"/>
</dbReference>
<evidence type="ECO:0000313" key="2">
    <source>
        <dbReference type="Proteomes" id="UP001164539"/>
    </source>
</evidence>
<evidence type="ECO:0000313" key="1">
    <source>
        <dbReference type="EMBL" id="KAJ4705692.1"/>
    </source>
</evidence>
<organism evidence="1 2">
    <name type="scientific">Melia azedarach</name>
    <name type="common">Chinaberry tree</name>
    <dbReference type="NCBI Taxonomy" id="155640"/>
    <lineage>
        <taxon>Eukaryota</taxon>
        <taxon>Viridiplantae</taxon>
        <taxon>Streptophyta</taxon>
        <taxon>Embryophyta</taxon>
        <taxon>Tracheophyta</taxon>
        <taxon>Spermatophyta</taxon>
        <taxon>Magnoliopsida</taxon>
        <taxon>eudicotyledons</taxon>
        <taxon>Gunneridae</taxon>
        <taxon>Pentapetalae</taxon>
        <taxon>rosids</taxon>
        <taxon>malvids</taxon>
        <taxon>Sapindales</taxon>
        <taxon>Meliaceae</taxon>
        <taxon>Melia</taxon>
    </lineage>
</organism>
<gene>
    <name evidence="1" type="ORF">OWV82_022436</name>
</gene>
<reference evidence="1 2" key="1">
    <citation type="journal article" date="2023" name="Science">
        <title>Complex scaffold remodeling in plant triterpene biosynthesis.</title>
        <authorList>
            <person name="De La Pena R."/>
            <person name="Hodgson H."/>
            <person name="Liu J.C."/>
            <person name="Stephenson M.J."/>
            <person name="Martin A.C."/>
            <person name="Owen C."/>
            <person name="Harkess A."/>
            <person name="Leebens-Mack J."/>
            <person name="Jimenez L.E."/>
            <person name="Osbourn A."/>
            <person name="Sattely E.S."/>
        </authorList>
    </citation>
    <scope>NUCLEOTIDE SEQUENCE [LARGE SCALE GENOMIC DNA]</scope>
    <source>
        <strain evidence="2">cv. JPN11</strain>
        <tissue evidence="1">Leaf</tissue>
    </source>
</reference>
<proteinExistence type="predicted"/>
<comment type="caution">
    <text evidence="1">The sequence shown here is derived from an EMBL/GenBank/DDBJ whole genome shotgun (WGS) entry which is preliminary data.</text>
</comment>
<sequence length="708" mass="82867">MATHSKSSKSKREESSSKRSQSERKRVDDSASELESKSESYTDSDDSPLRSSHKHRERRRSKSNRRGRSSDSSDDDRRKSKSNRSGRDSDSSDDDRRRTKSSRRGRDSDSSDNDSNESDRDRKTRKSSRKITEEEIAEYLAKRAQRKAAKVAKKLKAQKVSGYSNDSNPFGDSNLNEKFVWRKKIERDVAHGVPLEEFSVKAEKKRQRERMAEIEKVKKRREERALEKARHEEEMALLARERARAEFQDWEKKEEEFHFDQSKVRSEIRLREGRIKPIDILCKHLNGSDDLDIEINEPYMVFKGLTVKEMEELHEDIKMYLDLDRATPTHIEYWEALMVVCEWELAEAQKKDALARARVRGEEPPAELLAEERGLHSSIESDVRNLLEGKTHKELEALQTKIELQMRAGTAKVVEYWEAILKRLHIYKAKACLKEIHAKMLRKHLQRLEQPLEGEKFETDSGPQEDDIDHDDSDAGKFSPEPMLKEEIQEAEEEAGSFSPELLHGDETEEAIDPEEDRALLERKRIAVLEEQQRRIQEATAAKPAPSEENFELKAMKAMGAMEEGDAVFGSGAEVNLDSQVYWWHDKYRPRKPKYFNRVHTGYEWNKYNQTHYDHDNPPPKIVQGYKFNIFYPDLVDKAKAPTYNIEKDGSNGETCIIRFHAGPPYEDIAFRIVNKEWEYSHKKGFKCTFERGILHVYFNFKRYRYRR</sequence>
<protein>
    <submittedName>
        <fullName evidence="1">Cactin</fullName>
    </submittedName>
</protein>
<keyword evidence="2" id="KW-1185">Reference proteome</keyword>
<dbReference type="EMBL" id="CM051405">
    <property type="protein sequence ID" value="KAJ4705692.1"/>
    <property type="molecule type" value="Genomic_DNA"/>
</dbReference>
<name>A0ACC1X305_MELAZ</name>
<accession>A0ACC1X305</accession>